<evidence type="ECO:0000313" key="1">
    <source>
        <dbReference type="EMBL" id="QHT16454.1"/>
    </source>
</evidence>
<dbReference type="AlphaFoldDB" id="A0A6C0DJJ4"/>
<sequence>MPVYETIYNNIVSLIQNLTKTNVLPVTSQDAVTINVQTKRPYNLRPRKSVSYKV</sequence>
<protein>
    <submittedName>
        <fullName evidence="1">Uncharacterized protein</fullName>
    </submittedName>
</protein>
<accession>A0A6C0DJJ4</accession>
<organism evidence="1">
    <name type="scientific">viral metagenome</name>
    <dbReference type="NCBI Taxonomy" id="1070528"/>
    <lineage>
        <taxon>unclassified sequences</taxon>
        <taxon>metagenomes</taxon>
        <taxon>organismal metagenomes</taxon>
    </lineage>
</organism>
<reference evidence="1" key="1">
    <citation type="journal article" date="2020" name="Nature">
        <title>Giant virus diversity and host interactions through global metagenomics.</title>
        <authorList>
            <person name="Schulz F."/>
            <person name="Roux S."/>
            <person name="Paez-Espino D."/>
            <person name="Jungbluth S."/>
            <person name="Walsh D.A."/>
            <person name="Denef V.J."/>
            <person name="McMahon K.D."/>
            <person name="Konstantinidis K.T."/>
            <person name="Eloe-Fadrosh E.A."/>
            <person name="Kyrpides N.C."/>
            <person name="Woyke T."/>
        </authorList>
    </citation>
    <scope>NUCLEOTIDE SEQUENCE</scope>
    <source>
        <strain evidence="1">GVMAG-M-3300023174-189</strain>
    </source>
</reference>
<proteinExistence type="predicted"/>
<name>A0A6C0DJJ4_9ZZZZ</name>
<dbReference type="EMBL" id="MN739626">
    <property type="protein sequence ID" value="QHT16454.1"/>
    <property type="molecule type" value="Genomic_DNA"/>
</dbReference>